<sequence length="192" mass="21543">MRHSRRLYSTCSGLQPSPVKFALHRTILRLLLPQRRSRQRTRSAQKAGMTLRRGLRPVRKKFDLEQMLNQLKIGLLVEARNETARRQLRGPWFRSTSNTTLTVPSSPAELCESNARTSLGRYSLGRDYTPKPEYLAGFSASSIASAAEEHYFCAANTILEFSAILPTASIQGFASVGQRQTALNWGCDQEAI</sequence>
<evidence type="ECO:0000313" key="2">
    <source>
        <dbReference type="Proteomes" id="UP001153331"/>
    </source>
</evidence>
<proteinExistence type="predicted"/>
<name>A0ACC2IEV4_9PLEO</name>
<gene>
    <name evidence="1" type="ORF">OPT61_g4270</name>
</gene>
<dbReference type="Proteomes" id="UP001153331">
    <property type="component" value="Unassembled WGS sequence"/>
</dbReference>
<accession>A0ACC2IEV4</accession>
<reference evidence="1" key="1">
    <citation type="submission" date="2022-11" db="EMBL/GenBank/DDBJ databases">
        <title>Genome Sequence of Boeremia exigua.</title>
        <authorList>
            <person name="Buettner E."/>
        </authorList>
    </citation>
    <scope>NUCLEOTIDE SEQUENCE</scope>
    <source>
        <strain evidence="1">CU02</strain>
    </source>
</reference>
<keyword evidence="2" id="KW-1185">Reference proteome</keyword>
<protein>
    <submittedName>
        <fullName evidence="1">Uncharacterized protein</fullName>
    </submittedName>
</protein>
<comment type="caution">
    <text evidence="1">The sequence shown here is derived from an EMBL/GenBank/DDBJ whole genome shotgun (WGS) entry which is preliminary data.</text>
</comment>
<dbReference type="EMBL" id="JAPHNI010000240">
    <property type="protein sequence ID" value="KAJ8113638.1"/>
    <property type="molecule type" value="Genomic_DNA"/>
</dbReference>
<evidence type="ECO:0000313" key="1">
    <source>
        <dbReference type="EMBL" id="KAJ8113638.1"/>
    </source>
</evidence>
<organism evidence="1 2">
    <name type="scientific">Boeremia exigua</name>
    <dbReference type="NCBI Taxonomy" id="749465"/>
    <lineage>
        <taxon>Eukaryota</taxon>
        <taxon>Fungi</taxon>
        <taxon>Dikarya</taxon>
        <taxon>Ascomycota</taxon>
        <taxon>Pezizomycotina</taxon>
        <taxon>Dothideomycetes</taxon>
        <taxon>Pleosporomycetidae</taxon>
        <taxon>Pleosporales</taxon>
        <taxon>Pleosporineae</taxon>
        <taxon>Didymellaceae</taxon>
        <taxon>Boeremia</taxon>
    </lineage>
</organism>